<feature type="transmembrane region" description="Helical" evidence="8">
    <location>
        <begin position="148"/>
        <end position="167"/>
    </location>
</feature>
<feature type="transmembrane region" description="Helical" evidence="8">
    <location>
        <begin position="6"/>
        <end position="26"/>
    </location>
</feature>
<name>A0A1F5KCP0_9BACT</name>
<evidence type="ECO:0000256" key="3">
    <source>
        <dbReference type="ARBA" id="ARBA00022679"/>
    </source>
</evidence>
<feature type="transmembrane region" description="Helical" evidence="8">
    <location>
        <begin position="329"/>
        <end position="346"/>
    </location>
</feature>
<dbReference type="GO" id="GO:0046872">
    <property type="term" value="F:metal ion binding"/>
    <property type="evidence" value="ECO:0007669"/>
    <property type="project" value="UniProtKB-KW"/>
</dbReference>
<evidence type="ECO:0000256" key="2">
    <source>
        <dbReference type="ARBA" id="ARBA00022475"/>
    </source>
</evidence>
<evidence type="ECO:0000256" key="8">
    <source>
        <dbReference type="SAM" id="Phobius"/>
    </source>
</evidence>
<sequence>MDFLIPAFFSFLITALSVYPTIKIAKKFDLLDNPKKRPHPAQIHTKTIPRAGGLAIFIGIILSIFIFLPLEKHILGIILGTSILLVLGLYDDKSKNFSPYKRLLIQFLAAGFVVVSGVGISFITNPLGGVIRLDSFSFPVNFLGNHQFIVIADIFALFWMIWVMNMINWSKGVDGQMPGIVLVATLVLGILSLKLFLAGDPNQENIAKLSFITAGSALGFFIFNWHPAKIFPGFSGSGVFGLIIASLAILSGAKLATAGLVLLIPATDFMYTFVRRVLQGKSPVWGDRGHLHHLLLNRGLTPQQITCIYMALGVILGALALNLNSKGKLFASVLVALSVLGLILWLNSFGDYSRKHDPDNG</sequence>
<evidence type="ECO:0000313" key="9">
    <source>
        <dbReference type="EMBL" id="OGE38696.1"/>
    </source>
</evidence>
<evidence type="ECO:0000256" key="6">
    <source>
        <dbReference type="ARBA" id="ARBA00023136"/>
    </source>
</evidence>
<evidence type="ECO:0000256" key="1">
    <source>
        <dbReference type="ARBA" id="ARBA00004651"/>
    </source>
</evidence>
<feature type="transmembrane region" description="Helical" evidence="8">
    <location>
        <begin position="74"/>
        <end position="91"/>
    </location>
</feature>
<dbReference type="AlphaFoldDB" id="A0A1F5KCP0"/>
<dbReference type="Pfam" id="PF00953">
    <property type="entry name" value="Glycos_transf_4"/>
    <property type="match status" value="1"/>
</dbReference>
<evidence type="ECO:0000256" key="5">
    <source>
        <dbReference type="ARBA" id="ARBA00022989"/>
    </source>
</evidence>
<dbReference type="GO" id="GO:0016780">
    <property type="term" value="F:phosphotransferase activity, for other substituted phosphate groups"/>
    <property type="evidence" value="ECO:0007669"/>
    <property type="project" value="InterPro"/>
</dbReference>
<dbReference type="CDD" id="cd06853">
    <property type="entry name" value="GT_WecA_like"/>
    <property type="match status" value="1"/>
</dbReference>
<feature type="binding site" evidence="7">
    <location>
        <position position="168"/>
    </location>
    <ligand>
        <name>Mg(2+)</name>
        <dbReference type="ChEBI" id="CHEBI:18420"/>
    </ligand>
</feature>
<dbReference type="GO" id="GO:0071555">
    <property type="term" value="P:cell wall organization"/>
    <property type="evidence" value="ECO:0007669"/>
    <property type="project" value="TreeGrafter"/>
</dbReference>
<feature type="transmembrane region" description="Helical" evidence="8">
    <location>
        <begin position="305"/>
        <end position="323"/>
    </location>
</feature>
<keyword evidence="6 8" id="KW-0472">Membrane</keyword>
<keyword evidence="2" id="KW-1003">Cell membrane</keyword>
<accession>A0A1F5KCP0</accession>
<dbReference type="GO" id="GO:0005886">
    <property type="term" value="C:plasma membrane"/>
    <property type="evidence" value="ECO:0007669"/>
    <property type="project" value="UniProtKB-SubCell"/>
</dbReference>
<dbReference type="EMBL" id="MFDE01000014">
    <property type="protein sequence ID" value="OGE38696.1"/>
    <property type="molecule type" value="Genomic_DNA"/>
</dbReference>
<dbReference type="PANTHER" id="PTHR22926">
    <property type="entry name" value="PHOSPHO-N-ACETYLMURAMOYL-PENTAPEPTIDE-TRANSFERASE"/>
    <property type="match status" value="1"/>
</dbReference>
<dbReference type="InterPro" id="IPR000715">
    <property type="entry name" value="Glycosyl_transferase_4"/>
</dbReference>
<reference evidence="9 10" key="1">
    <citation type="journal article" date="2016" name="Nat. Commun.">
        <title>Thousands of microbial genomes shed light on interconnected biogeochemical processes in an aquifer system.</title>
        <authorList>
            <person name="Anantharaman K."/>
            <person name="Brown C.T."/>
            <person name="Hug L.A."/>
            <person name="Sharon I."/>
            <person name="Castelle C.J."/>
            <person name="Probst A.J."/>
            <person name="Thomas B.C."/>
            <person name="Singh A."/>
            <person name="Wilkins M.J."/>
            <person name="Karaoz U."/>
            <person name="Brodie E.L."/>
            <person name="Williams K.H."/>
            <person name="Hubbard S.S."/>
            <person name="Banfield J.F."/>
        </authorList>
    </citation>
    <scope>NUCLEOTIDE SEQUENCE [LARGE SCALE GENOMIC DNA]</scope>
</reference>
<dbReference type="Proteomes" id="UP000176527">
    <property type="component" value="Unassembled WGS sequence"/>
</dbReference>
<evidence type="ECO:0008006" key="11">
    <source>
        <dbReference type="Google" id="ProtNLM"/>
    </source>
</evidence>
<feature type="transmembrane region" description="Helical" evidence="8">
    <location>
        <begin position="179"/>
        <end position="199"/>
    </location>
</feature>
<keyword evidence="5 8" id="KW-1133">Transmembrane helix</keyword>
<feature type="transmembrane region" description="Helical" evidence="8">
    <location>
        <begin position="205"/>
        <end position="223"/>
    </location>
</feature>
<proteinExistence type="predicted"/>
<keyword evidence="7" id="KW-0479">Metal-binding</keyword>
<gene>
    <name evidence="9" type="ORF">A3F00_03445</name>
</gene>
<evidence type="ECO:0000256" key="7">
    <source>
        <dbReference type="PIRSR" id="PIRSR600715-1"/>
    </source>
</evidence>
<comment type="cofactor">
    <cofactor evidence="7">
        <name>Mg(2+)</name>
        <dbReference type="ChEBI" id="CHEBI:18420"/>
    </cofactor>
</comment>
<feature type="transmembrane region" description="Helical" evidence="8">
    <location>
        <begin position="47"/>
        <end position="68"/>
    </location>
</feature>
<comment type="subcellular location">
    <subcellularLocation>
        <location evidence="1">Cell membrane</location>
        <topology evidence="1">Multi-pass membrane protein</topology>
    </subcellularLocation>
</comment>
<evidence type="ECO:0000313" key="10">
    <source>
        <dbReference type="Proteomes" id="UP000176527"/>
    </source>
</evidence>
<keyword evidence="7" id="KW-0460">Magnesium</keyword>
<feature type="transmembrane region" description="Helical" evidence="8">
    <location>
        <begin position="103"/>
        <end position="128"/>
    </location>
</feature>
<comment type="caution">
    <text evidence="9">The sequence shown here is derived from an EMBL/GenBank/DDBJ whole genome shotgun (WGS) entry which is preliminary data.</text>
</comment>
<organism evidence="9 10">
    <name type="scientific">Candidatus Daviesbacteria bacterium RIFCSPHIGHO2_12_FULL_37_11</name>
    <dbReference type="NCBI Taxonomy" id="1797777"/>
    <lineage>
        <taxon>Bacteria</taxon>
        <taxon>Candidatus Daviesiibacteriota</taxon>
    </lineage>
</organism>
<evidence type="ECO:0000256" key="4">
    <source>
        <dbReference type="ARBA" id="ARBA00022692"/>
    </source>
</evidence>
<dbReference type="GO" id="GO:0044038">
    <property type="term" value="P:cell wall macromolecule biosynthetic process"/>
    <property type="evidence" value="ECO:0007669"/>
    <property type="project" value="TreeGrafter"/>
</dbReference>
<keyword evidence="3" id="KW-0808">Transferase</keyword>
<dbReference type="PANTHER" id="PTHR22926:SF3">
    <property type="entry name" value="UNDECAPRENYL-PHOSPHATE ALPHA-N-ACETYLGLUCOSAMINYL 1-PHOSPHATE TRANSFERASE"/>
    <property type="match status" value="1"/>
</dbReference>
<protein>
    <recommendedName>
        <fullName evidence="11">Undecaprenyl-phosphate alpha-N-acetylglucosaminyl 1-phosphate transferase</fullName>
    </recommendedName>
</protein>
<keyword evidence="4 8" id="KW-0812">Transmembrane</keyword>
<dbReference type="GO" id="GO:0009103">
    <property type="term" value="P:lipopolysaccharide biosynthetic process"/>
    <property type="evidence" value="ECO:0007669"/>
    <property type="project" value="TreeGrafter"/>
</dbReference>